<dbReference type="Proteomes" id="UP000233491">
    <property type="component" value="Unassembled WGS sequence"/>
</dbReference>
<feature type="transmembrane region" description="Helical" evidence="7">
    <location>
        <begin position="187"/>
        <end position="212"/>
    </location>
</feature>
<feature type="transmembrane region" description="Helical" evidence="7">
    <location>
        <begin position="248"/>
        <end position="266"/>
    </location>
</feature>
<keyword evidence="4 7" id="KW-0812">Transmembrane</keyword>
<dbReference type="InterPro" id="IPR000515">
    <property type="entry name" value="MetI-like"/>
</dbReference>
<keyword evidence="5 7" id="KW-1133">Transmembrane helix</keyword>
<dbReference type="Gene3D" id="1.10.3720.10">
    <property type="entry name" value="MetI-like"/>
    <property type="match status" value="1"/>
</dbReference>
<feature type="transmembrane region" description="Helical" evidence="7">
    <location>
        <begin position="111"/>
        <end position="131"/>
    </location>
</feature>
<dbReference type="EMBL" id="PJNW01000016">
    <property type="protein sequence ID" value="PKR87587.1"/>
    <property type="molecule type" value="Genomic_DNA"/>
</dbReference>
<proteinExistence type="inferred from homology"/>
<organism evidence="9 10">
    <name type="scientific">Pleomorphomonas diazotrophica</name>
    <dbReference type="NCBI Taxonomy" id="1166257"/>
    <lineage>
        <taxon>Bacteria</taxon>
        <taxon>Pseudomonadati</taxon>
        <taxon>Pseudomonadota</taxon>
        <taxon>Alphaproteobacteria</taxon>
        <taxon>Hyphomicrobiales</taxon>
        <taxon>Pleomorphomonadaceae</taxon>
        <taxon>Pleomorphomonas</taxon>
    </lineage>
</organism>
<reference evidence="9 10" key="1">
    <citation type="submission" date="2017-12" db="EMBL/GenBank/DDBJ databases">
        <title>Anaerobic carbon monoxide metabolism by Pleomorphomonas carboxyditropha sp. nov., a new mesophilic hydrogenogenic carboxidotroph.</title>
        <authorList>
            <person name="Esquivel-Elizondo S."/>
            <person name="Krajmalnik-Brown R."/>
        </authorList>
    </citation>
    <scope>NUCLEOTIDE SEQUENCE [LARGE SCALE GENOMIC DNA]</scope>
    <source>
        <strain evidence="9 10">R5-392</strain>
    </source>
</reference>
<comment type="caution">
    <text evidence="9">The sequence shown here is derived from an EMBL/GenBank/DDBJ whole genome shotgun (WGS) entry which is preliminary data.</text>
</comment>
<sequence length="281" mass="30924">MLSSWRTQLLITRIALYVASALIVVWSVAPFLWQVSTSFQEDRLLSAPTPSFLPWPGTLDHFRNIFVEKEFHLYIVNSAIVAGLTTLFCLAIGGAAAFALARLRVYYRFGILALILSVSMFPQIAIVAPLYLAASALGLMNTYTILVIIYLSLGLPLVIWVLFGYFQTIPREIDEAAIIDGAGPLRLMISVILPMSLPGFVTTGLLAFIMAWNEFMFALAFTSGVDRQTIPVGIANFTNLYYVPWGDLAAASVVVTLPLVLLVLGFQRWIIQGLTQGAVKE</sequence>
<name>A0A1I4TPH0_9HYPH</name>
<evidence type="ECO:0000313" key="9">
    <source>
        <dbReference type="EMBL" id="PKR87587.1"/>
    </source>
</evidence>
<evidence type="ECO:0000256" key="5">
    <source>
        <dbReference type="ARBA" id="ARBA00022989"/>
    </source>
</evidence>
<dbReference type="AlphaFoldDB" id="A0A1I4TPH0"/>
<dbReference type="PANTHER" id="PTHR32243:SF18">
    <property type="entry name" value="INNER MEMBRANE ABC TRANSPORTER PERMEASE PROTEIN YCJP"/>
    <property type="match status" value="1"/>
</dbReference>
<gene>
    <name evidence="9" type="ORF">CXZ10_17765</name>
</gene>
<keyword evidence="6 7" id="KW-0472">Membrane</keyword>
<evidence type="ECO:0000256" key="1">
    <source>
        <dbReference type="ARBA" id="ARBA00004651"/>
    </source>
</evidence>
<dbReference type="PANTHER" id="PTHR32243">
    <property type="entry name" value="MALTOSE TRANSPORT SYSTEM PERMEASE-RELATED"/>
    <property type="match status" value="1"/>
</dbReference>
<comment type="similarity">
    <text evidence="7">Belongs to the binding-protein-dependent transport system permease family.</text>
</comment>
<feature type="domain" description="ABC transmembrane type-1" evidence="8">
    <location>
        <begin position="75"/>
        <end position="266"/>
    </location>
</feature>
<dbReference type="InterPro" id="IPR035906">
    <property type="entry name" value="MetI-like_sf"/>
</dbReference>
<dbReference type="RefSeq" id="WP_101290715.1">
    <property type="nucleotide sequence ID" value="NZ_FOUQ01000006.1"/>
</dbReference>
<dbReference type="CDD" id="cd06261">
    <property type="entry name" value="TM_PBP2"/>
    <property type="match status" value="1"/>
</dbReference>
<evidence type="ECO:0000256" key="4">
    <source>
        <dbReference type="ARBA" id="ARBA00022692"/>
    </source>
</evidence>
<keyword evidence="2 7" id="KW-0813">Transport</keyword>
<dbReference type="SUPFAM" id="SSF161098">
    <property type="entry name" value="MetI-like"/>
    <property type="match status" value="1"/>
</dbReference>
<feature type="transmembrane region" description="Helical" evidence="7">
    <location>
        <begin position="14"/>
        <end position="33"/>
    </location>
</feature>
<evidence type="ECO:0000256" key="2">
    <source>
        <dbReference type="ARBA" id="ARBA00022448"/>
    </source>
</evidence>
<dbReference type="InterPro" id="IPR050901">
    <property type="entry name" value="BP-dep_ABC_trans_perm"/>
</dbReference>
<dbReference type="Pfam" id="PF00528">
    <property type="entry name" value="BPD_transp_1"/>
    <property type="match status" value="1"/>
</dbReference>
<dbReference type="OrthoDB" id="9815445at2"/>
<keyword evidence="3" id="KW-1003">Cell membrane</keyword>
<evidence type="ECO:0000256" key="3">
    <source>
        <dbReference type="ARBA" id="ARBA00022475"/>
    </source>
</evidence>
<keyword evidence="10" id="KW-1185">Reference proteome</keyword>
<evidence type="ECO:0000256" key="6">
    <source>
        <dbReference type="ARBA" id="ARBA00023136"/>
    </source>
</evidence>
<protein>
    <submittedName>
        <fullName evidence="9">Sugar ABC transporter permease</fullName>
    </submittedName>
</protein>
<comment type="subcellular location">
    <subcellularLocation>
        <location evidence="1 7">Cell membrane</location>
        <topology evidence="1 7">Multi-pass membrane protein</topology>
    </subcellularLocation>
</comment>
<accession>A0A1I4TPH0</accession>
<dbReference type="PROSITE" id="PS50928">
    <property type="entry name" value="ABC_TM1"/>
    <property type="match status" value="1"/>
</dbReference>
<feature type="transmembrane region" description="Helical" evidence="7">
    <location>
        <begin position="143"/>
        <end position="166"/>
    </location>
</feature>
<dbReference type="GO" id="GO:0055085">
    <property type="term" value="P:transmembrane transport"/>
    <property type="evidence" value="ECO:0007669"/>
    <property type="project" value="InterPro"/>
</dbReference>
<dbReference type="GO" id="GO:0005886">
    <property type="term" value="C:plasma membrane"/>
    <property type="evidence" value="ECO:0007669"/>
    <property type="project" value="UniProtKB-SubCell"/>
</dbReference>
<evidence type="ECO:0000256" key="7">
    <source>
        <dbReference type="RuleBase" id="RU363032"/>
    </source>
</evidence>
<feature type="transmembrane region" description="Helical" evidence="7">
    <location>
        <begin position="71"/>
        <end position="99"/>
    </location>
</feature>
<evidence type="ECO:0000259" key="8">
    <source>
        <dbReference type="PROSITE" id="PS50928"/>
    </source>
</evidence>
<evidence type="ECO:0000313" key="10">
    <source>
        <dbReference type="Proteomes" id="UP000233491"/>
    </source>
</evidence>